<organism evidence="2 3">
    <name type="scientific">Favolaschia claudopus</name>
    <dbReference type="NCBI Taxonomy" id="2862362"/>
    <lineage>
        <taxon>Eukaryota</taxon>
        <taxon>Fungi</taxon>
        <taxon>Dikarya</taxon>
        <taxon>Basidiomycota</taxon>
        <taxon>Agaricomycotina</taxon>
        <taxon>Agaricomycetes</taxon>
        <taxon>Agaricomycetidae</taxon>
        <taxon>Agaricales</taxon>
        <taxon>Marasmiineae</taxon>
        <taxon>Mycenaceae</taxon>
        <taxon>Favolaschia</taxon>
    </lineage>
</organism>
<sequence length="292" mass="33242">MTFKLLRWLAEVKTEALRRPKRRRSRSLRRRQGGRKVEEAHQTCRHRQGNFRRSFFPSDYITNSANRRHYNANDPKARRNISMYMEVNTTLLIITGEARPSNKQRKNDKTTKMYTLSCGTVKVAGKRFESIFGGFNGGHKGSDGGYLDESRSLRQTVQYSSNINSYADLNFEASTERNLGKEIKQVLNSEWWGGGCEGFDGGFEESREGCERGSGRKQKVAEAITEPPPNPKITSISMKFTSVSTRFLEAAGTVGEGVKNPKYSFEQMKTVRVAKPGMFRRWEEAREGQGRA</sequence>
<comment type="caution">
    <text evidence="2">The sequence shown here is derived from an EMBL/GenBank/DDBJ whole genome shotgun (WGS) entry which is preliminary data.</text>
</comment>
<name>A0AAW0CUA6_9AGAR</name>
<feature type="region of interest" description="Disordered" evidence="1">
    <location>
        <begin position="20"/>
        <end position="48"/>
    </location>
</feature>
<evidence type="ECO:0000313" key="3">
    <source>
        <dbReference type="Proteomes" id="UP001362999"/>
    </source>
</evidence>
<proteinExistence type="predicted"/>
<dbReference type="AlphaFoldDB" id="A0AAW0CUA6"/>
<protein>
    <submittedName>
        <fullName evidence="2">Uncharacterized protein</fullName>
    </submittedName>
</protein>
<dbReference type="EMBL" id="JAWWNJ010000012">
    <property type="protein sequence ID" value="KAK7043433.1"/>
    <property type="molecule type" value="Genomic_DNA"/>
</dbReference>
<gene>
    <name evidence="2" type="ORF">R3P38DRAFT_3440475</name>
</gene>
<accession>A0AAW0CUA6</accession>
<evidence type="ECO:0000313" key="2">
    <source>
        <dbReference type="EMBL" id="KAK7043433.1"/>
    </source>
</evidence>
<evidence type="ECO:0000256" key="1">
    <source>
        <dbReference type="SAM" id="MobiDB-lite"/>
    </source>
</evidence>
<reference evidence="2 3" key="1">
    <citation type="journal article" date="2024" name="J Genomics">
        <title>Draft genome sequencing and assembly of Favolaschia claudopus CIRM-BRFM 2984 isolated from oak limbs.</title>
        <authorList>
            <person name="Navarro D."/>
            <person name="Drula E."/>
            <person name="Chaduli D."/>
            <person name="Cazenave R."/>
            <person name="Ahrendt S."/>
            <person name="Wang J."/>
            <person name="Lipzen A."/>
            <person name="Daum C."/>
            <person name="Barry K."/>
            <person name="Grigoriev I.V."/>
            <person name="Favel A."/>
            <person name="Rosso M.N."/>
            <person name="Martin F."/>
        </authorList>
    </citation>
    <scope>NUCLEOTIDE SEQUENCE [LARGE SCALE GENOMIC DNA]</scope>
    <source>
        <strain evidence="2 3">CIRM-BRFM 2984</strain>
    </source>
</reference>
<keyword evidence="3" id="KW-1185">Reference proteome</keyword>
<dbReference type="Proteomes" id="UP001362999">
    <property type="component" value="Unassembled WGS sequence"/>
</dbReference>
<feature type="compositionally biased region" description="Basic residues" evidence="1">
    <location>
        <begin position="20"/>
        <end position="34"/>
    </location>
</feature>